<dbReference type="Proteomes" id="UP001060919">
    <property type="component" value="Chromosome"/>
</dbReference>
<organism evidence="3 4">
    <name type="scientific">Aureispira anguillae</name>
    <dbReference type="NCBI Taxonomy" id="2864201"/>
    <lineage>
        <taxon>Bacteria</taxon>
        <taxon>Pseudomonadati</taxon>
        <taxon>Bacteroidota</taxon>
        <taxon>Saprospiria</taxon>
        <taxon>Saprospirales</taxon>
        <taxon>Saprospiraceae</taxon>
        <taxon>Aureispira</taxon>
    </lineage>
</organism>
<proteinExistence type="predicted"/>
<dbReference type="EMBL" id="AP026867">
    <property type="protein sequence ID" value="BDS11054.1"/>
    <property type="molecule type" value="Genomic_DNA"/>
</dbReference>
<name>A0A915YDF3_9BACT</name>
<dbReference type="KEGG" id="aup:AsAng_0017650"/>
<accession>A0A915YDF3</accession>
<evidence type="ECO:0000313" key="3">
    <source>
        <dbReference type="EMBL" id="BDS11054.1"/>
    </source>
</evidence>
<feature type="domain" description="Lipid/polyisoprenoid-binding YceI-like" evidence="2">
    <location>
        <begin position="316"/>
        <end position="419"/>
    </location>
</feature>
<dbReference type="Pfam" id="PF04264">
    <property type="entry name" value="YceI"/>
    <property type="match status" value="1"/>
</dbReference>
<evidence type="ECO:0000256" key="1">
    <source>
        <dbReference type="SAM" id="SignalP"/>
    </source>
</evidence>
<protein>
    <submittedName>
        <fullName evidence="3">YceI family protein</fullName>
    </submittedName>
</protein>
<keyword evidence="1" id="KW-0732">Signal</keyword>
<keyword evidence="4" id="KW-1185">Reference proteome</keyword>
<dbReference type="SUPFAM" id="SSF101874">
    <property type="entry name" value="YceI-like"/>
    <property type="match status" value="1"/>
</dbReference>
<dbReference type="InterPro" id="IPR007372">
    <property type="entry name" value="Lipid/polyisoprenoid-bd_YceI"/>
</dbReference>
<dbReference type="AlphaFoldDB" id="A0A915YDF3"/>
<sequence>MPKYITFLILLLSFSTIAQQKIDEELVIFVQKTSDSEFTLNNIATLEAYMQAHHIPTKIIDIDEAGAPKEVGFTPFIVYRNHLGRKVFKGRYTSHQRLLNFIRTVRRLPAEAIHYEEKEVFVWQQQHSNLFIKLKITAPNGQLPANFDAKKFKKDYLKGLKKGFEGAKYAQKHPVRNSDELIYCNFYPYIAEDGKVYVSSEIFSHYHCHTPIYQQYENPAVGNNTIQGFAAAAANSLAEIKRQLVESELGDAMNFTTKNTKFTPWEDLGLSTLSPPKQGTQTAIKAVTFPKAWEMAGALDEGTPILAFSFPPPLRQYAGELKQVDGSLSLKSNESLAEAMGKFEVVVSSIEMGESSLNSAVKESILKVDEHPTAHLVFKKIESKDFKLTLGKITQTHIEADLTLLGKTGLVQATAQFEPFLNDQGELLLAVTTQFTAPDLKGSYQIDGPDGPESAKNKILFNASFVMKAKE</sequence>
<dbReference type="RefSeq" id="WP_264792262.1">
    <property type="nucleotide sequence ID" value="NZ_AP026867.1"/>
</dbReference>
<feature type="signal peptide" evidence="1">
    <location>
        <begin position="1"/>
        <end position="18"/>
    </location>
</feature>
<reference evidence="3" key="1">
    <citation type="submission" date="2022-09" db="EMBL/GenBank/DDBJ databases">
        <title>Aureispira anguillicida sp. nov., isolated from Leptocephalus of Japanese eel Anguilla japonica.</title>
        <authorList>
            <person name="Yuasa K."/>
            <person name="Mekata T."/>
            <person name="Ikunari K."/>
        </authorList>
    </citation>
    <scope>NUCLEOTIDE SEQUENCE</scope>
    <source>
        <strain evidence="3">EL160426</strain>
    </source>
</reference>
<dbReference type="Gene3D" id="2.40.128.110">
    <property type="entry name" value="Lipid/polyisoprenoid-binding, YceI-like"/>
    <property type="match status" value="1"/>
</dbReference>
<gene>
    <name evidence="3" type="ORF">AsAng_0017650</name>
</gene>
<feature type="chain" id="PRO_5037989014" evidence="1">
    <location>
        <begin position="19"/>
        <end position="471"/>
    </location>
</feature>
<dbReference type="InterPro" id="IPR036761">
    <property type="entry name" value="TTHA0802/YceI-like_sf"/>
</dbReference>
<evidence type="ECO:0000313" key="4">
    <source>
        <dbReference type="Proteomes" id="UP001060919"/>
    </source>
</evidence>
<evidence type="ECO:0000259" key="2">
    <source>
        <dbReference type="Pfam" id="PF04264"/>
    </source>
</evidence>